<keyword evidence="2" id="KW-1185">Reference proteome</keyword>
<protein>
    <submittedName>
        <fullName evidence="1">Uncharacterized protein</fullName>
    </submittedName>
</protein>
<sequence>MCLIPTRFPYSPYFFSSLSCPVCFNRSGCAPFIYYIGITPSSDNG</sequence>
<dbReference type="HOGENOM" id="CLU_3198083_0_0_9"/>
<organism evidence="1 2">
    <name type="scientific">[Clostridium] hylemonae DSM 15053</name>
    <dbReference type="NCBI Taxonomy" id="553973"/>
    <lineage>
        <taxon>Bacteria</taxon>
        <taxon>Bacillati</taxon>
        <taxon>Bacillota</taxon>
        <taxon>Clostridia</taxon>
        <taxon>Lachnospirales</taxon>
        <taxon>Lachnospiraceae</taxon>
    </lineage>
</organism>
<name>C0C1M7_9FIRM</name>
<comment type="caution">
    <text evidence="1">The sequence shown here is derived from an EMBL/GenBank/DDBJ whole genome shotgun (WGS) entry which is preliminary data.</text>
</comment>
<evidence type="ECO:0000313" key="2">
    <source>
        <dbReference type="Proteomes" id="UP000004893"/>
    </source>
</evidence>
<dbReference type="Proteomes" id="UP000004893">
    <property type="component" value="Unassembled WGS sequence"/>
</dbReference>
<dbReference type="EMBL" id="ABYI02000022">
    <property type="protein sequence ID" value="EEG74040.1"/>
    <property type="molecule type" value="Genomic_DNA"/>
</dbReference>
<evidence type="ECO:0000313" key="1">
    <source>
        <dbReference type="EMBL" id="EEG74040.1"/>
    </source>
</evidence>
<accession>C0C1M7</accession>
<reference evidence="1" key="2">
    <citation type="submission" date="2013-06" db="EMBL/GenBank/DDBJ databases">
        <title>Draft genome sequence of Clostridium hylemonae (DSM 15053).</title>
        <authorList>
            <person name="Sudarsanam P."/>
            <person name="Ley R."/>
            <person name="Guruge J."/>
            <person name="Turnbaugh P.J."/>
            <person name="Mahowald M."/>
            <person name="Liep D."/>
            <person name="Gordon J."/>
        </authorList>
    </citation>
    <scope>NUCLEOTIDE SEQUENCE</scope>
    <source>
        <strain evidence="1">DSM 15053</strain>
    </source>
</reference>
<proteinExistence type="predicted"/>
<gene>
    <name evidence="1" type="ORF">CLOHYLEM_06046</name>
</gene>
<dbReference type="PROSITE" id="PS51257">
    <property type="entry name" value="PROKAR_LIPOPROTEIN"/>
    <property type="match status" value="1"/>
</dbReference>
<dbReference type="AlphaFoldDB" id="C0C1M7"/>
<reference evidence="1" key="1">
    <citation type="submission" date="2009-02" db="EMBL/GenBank/DDBJ databases">
        <authorList>
            <person name="Fulton L."/>
            <person name="Clifton S."/>
            <person name="Fulton B."/>
            <person name="Xu J."/>
            <person name="Minx P."/>
            <person name="Pepin K.H."/>
            <person name="Johnson M."/>
            <person name="Bhonagiri V."/>
            <person name="Nash W.E."/>
            <person name="Mardis E.R."/>
            <person name="Wilson R.K."/>
        </authorList>
    </citation>
    <scope>NUCLEOTIDE SEQUENCE [LARGE SCALE GENOMIC DNA]</scope>
    <source>
        <strain evidence="1">DSM 15053</strain>
    </source>
</reference>